<protein>
    <submittedName>
        <fullName evidence="2">Uncharacterized protein</fullName>
    </submittedName>
</protein>
<dbReference type="EMBL" id="BGZK01000695">
    <property type="protein sequence ID" value="GBP56542.1"/>
    <property type="molecule type" value="Genomic_DNA"/>
</dbReference>
<keyword evidence="3" id="KW-1185">Reference proteome</keyword>
<evidence type="ECO:0000256" key="1">
    <source>
        <dbReference type="SAM" id="MobiDB-lite"/>
    </source>
</evidence>
<comment type="caution">
    <text evidence="2">The sequence shown here is derived from an EMBL/GenBank/DDBJ whole genome shotgun (WGS) entry which is preliminary data.</text>
</comment>
<name>A0A4C1X0R8_EUMVA</name>
<proteinExistence type="predicted"/>
<dbReference type="AlphaFoldDB" id="A0A4C1X0R8"/>
<evidence type="ECO:0000313" key="2">
    <source>
        <dbReference type="EMBL" id="GBP56542.1"/>
    </source>
</evidence>
<reference evidence="2 3" key="1">
    <citation type="journal article" date="2019" name="Commun. Biol.">
        <title>The bagworm genome reveals a unique fibroin gene that provides high tensile strength.</title>
        <authorList>
            <person name="Kono N."/>
            <person name="Nakamura H."/>
            <person name="Ohtoshi R."/>
            <person name="Tomita M."/>
            <person name="Numata K."/>
            <person name="Arakawa K."/>
        </authorList>
    </citation>
    <scope>NUCLEOTIDE SEQUENCE [LARGE SCALE GENOMIC DNA]</scope>
</reference>
<accession>A0A4C1X0R8</accession>
<feature type="compositionally biased region" description="Polar residues" evidence="1">
    <location>
        <begin position="19"/>
        <end position="28"/>
    </location>
</feature>
<gene>
    <name evidence="2" type="ORF">EVAR_53616_1</name>
</gene>
<sequence>MTAVEEGFSSENKLDQRRSAASHQVNRRPSQDYRPSLKPRAALVSTMYDRPAPSRATVHGERQRVTLSPNPAGGARGRCNRRPV</sequence>
<dbReference type="Proteomes" id="UP000299102">
    <property type="component" value="Unassembled WGS sequence"/>
</dbReference>
<evidence type="ECO:0000313" key="3">
    <source>
        <dbReference type="Proteomes" id="UP000299102"/>
    </source>
</evidence>
<organism evidence="2 3">
    <name type="scientific">Eumeta variegata</name>
    <name type="common">Bagworm moth</name>
    <name type="synonym">Eumeta japonica</name>
    <dbReference type="NCBI Taxonomy" id="151549"/>
    <lineage>
        <taxon>Eukaryota</taxon>
        <taxon>Metazoa</taxon>
        <taxon>Ecdysozoa</taxon>
        <taxon>Arthropoda</taxon>
        <taxon>Hexapoda</taxon>
        <taxon>Insecta</taxon>
        <taxon>Pterygota</taxon>
        <taxon>Neoptera</taxon>
        <taxon>Endopterygota</taxon>
        <taxon>Lepidoptera</taxon>
        <taxon>Glossata</taxon>
        <taxon>Ditrysia</taxon>
        <taxon>Tineoidea</taxon>
        <taxon>Psychidae</taxon>
        <taxon>Oiketicinae</taxon>
        <taxon>Eumeta</taxon>
    </lineage>
</organism>
<feature type="region of interest" description="Disordered" evidence="1">
    <location>
        <begin position="1"/>
        <end position="84"/>
    </location>
</feature>